<accession>A0A2A3ZA56</accession>
<evidence type="ECO:0000259" key="1">
    <source>
        <dbReference type="PROSITE" id="PS51725"/>
    </source>
</evidence>
<comment type="caution">
    <text evidence="2">The sequence shown here is derived from an EMBL/GenBank/DDBJ whole genome shotgun (WGS) entry which is preliminary data.</text>
</comment>
<dbReference type="InterPro" id="IPR011008">
    <property type="entry name" value="Dimeric_a/b-barrel"/>
</dbReference>
<gene>
    <name evidence="2" type="ORF">CIK64_01660</name>
</gene>
<dbReference type="InterPro" id="IPR007138">
    <property type="entry name" value="ABM_dom"/>
</dbReference>
<sequence length="150" mass="16621">MVRRDSFDVHAKPLSAIACRSGVGVRTVGGDNVFPGTQREHSEYTWKANGGTMEETIMIIAESHAAPGRADQVRALFESVVDRTRAEDGCLRYELLQDLDNGDRIILVEEWLDQASLDAHLGADHIVTLFQEIMPLLTDSGRMTRVARLA</sequence>
<dbReference type="InterPro" id="IPR050744">
    <property type="entry name" value="AI-2_Isomerase_LsrG"/>
</dbReference>
<dbReference type="RefSeq" id="WP_096161545.1">
    <property type="nucleotide sequence ID" value="NZ_NRGP01000002.1"/>
</dbReference>
<proteinExistence type="predicted"/>
<dbReference type="SUPFAM" id="SSF54909">
    <property type="entry name" value="Dimeric alpha+beta barrel"/>
    <property type="match status" value="1"/>
</dbReference>
<dbReference type="Proteomes" id="UP000217564">
    <property type="component" value="Unassembled WGS sequence"/>
</dbReference>
<evidence type="ECO:0000313" key="2">
    <source>
        <dbReference type="EMBL" id="PCC48419.1"/>
    </source>
</evidence>
<dbReference type="GO" id="GO:0005829">
    <property type="term" value="C:cytosol"/>
    <property type="evidence" value="ECO:0007669"/>
    <property type="project" value="TreeGrafter"/>
</dbReference>
<evidence type="ECO:0000313" key="3">
    <source>
        <dbReference type="Proteomes" id="UP000217564"/>
    </source>
</evidence>
<name>A0A2A3ZA56_BREAU</name>
<dbReference type="PANTHER" id="PTHR33336:SF3">
    <property type="entry name" value="ABM DOMAIN-CONTAINING PROTEIN"/>
    <property type="match status" value="1"/>
</dbReference>
<dbReference type="AlphaFoldDB" id="A0A2A3ZA56"/>
<dbReference type="GO" id="GO:0016491">
    <property type="term" value="F:oxidoreductase activity"/>
    <property type="evidence" value="ECO:0007669"/>
    <property type="project" value="TreeGrafter"/>
</dbReference>
<feature type="domain" description="ABM" evidence="1">
    <location>
        <begin position="57"/>
        <end position="146"/>
    </location>
</feature>
<dbReference type="Pfam" id="PF03992">
    <property type="entry name" value="ABM"/>
    <property type="match status" value="1"/>
</dbReference>
<reference evidence="2 3" key="1">
    <citation type="journal article" date="2017" name="Elife">
        <title>Extensive horizontal gene transfer in cheese-associated bacteria.</title>
        <authorList>
            <person name="Bonham K.S."/>
            <person name="Wolfe B.E."/>
            <person name="Dutton R.J."/>
        </authorList>
    </citation>
    <scope>NUCLEOTIDE SEQUENCE [LARGE SCALE GENOMIC DNA]</scope>
    <source>
        <strain evidence="2 3">947_7</strain>
    </source>
</reference>
<protein>
    <recommendedName>
        <fullName evidence="1">ABM domain-containing protein</fullName>
    </recommendedName>
</protein>
<dbReference type="PANTHER" id="PTHR33336">
    <property type="entry name" value="QUINOL MONOOXYGENASE YGIN-RELATED"/>
    <property type="match status" value="1"/>
</dbReference>
<dbReference type="EMBL" id="NRGP01000002">
    <property type="protein sequence ID" value="PCC48419.1"/>
    <property type="molecule type" value="Genomic_DNA"/>
</dbReference>
<dbReference type="PROSITE" id="PS51725">
    <property type="entry name" value="ABM"/>
    <property type="match status" value="1"/>
</dbReference>
<dbReference type="Gene3D" id="3.30.70.100">
    <property type="match status" value="1"/>
</dbReference>
<organism evidence="2 3">
    <name type="scientific">Brevibacterium aurantiacum</name>
    <dbReference type="NCBI Taxonomy" id="273384"/>
    <lineage>
        <taxon>Bacteria</taxon>
        <taxon>Bacillati</taxon>
        <taxon>Actinomycetota</taxon>
        <taxon>Actinomycetes</taxon>
        <taxon>Micrococcales</taxon>
        <taxon>Brevibacteriaceae</taxon>
        <taxon>Brevibacterium</taxon>
    </lineage>
</organism>